<dbReference type="OrthoDB" id="9813435at2"/>
<gene>
    <name evidence="8" type="ORF">FHG12_02585</name>
</gene>
<dbReference type="EMBL" id="CP040896">
    <property type="protein sequence ID" value="QDA59059.1"/>
    <property type="molecule type" value="Genomic_DNA"/>
</dbReference>
<dbReference type="InterPro" id="IPR000209">
    <property type="entry name" value="Peptidase_S8/S53_dom"/>
</dbReference>
<evidence type="ECO:0000259" key="6">
    <source>
        <dbReference type="Pfam" id="PF00082"/>
    </source>
</evidence>
<dbReference type="PANTHER" id="PTHR43806">
    <property type="entry name" value="PEPTIDASE S8"/>
    <property type="match status" value="1"/>
</dbReference>
<evidence type="ECO:0000313" key="9">
    <source>
        <dbReference type="Proteomes" id="UP000305398"/>
    </source>
</evidence>
<evidence type="ECO:0000259" key="7">
    <source>
        <dbReference type="Pfam" id="PF18962"/>
    </source>
</evidence>
<feature type="active site" description="Charge relay system" evidence="5">
    <location>
        <position position="232"/>
    </location>
</feature>
<accession>A0A5B7ZW55</accession>
<dbReference type="AlphaFoldDB" id="A0A5B7ZW55"/>
<evidence type="ECO:0000256" key="2">
    <source>
        <dbReference type="ARBA" id="ARBA00022670"/>
    </source>
</evidence>
<feature type="active site" description="Charge relay system" evidence="5">
    <location>
        <position position="176"/>
    </location>
</feature>
<organism evidence="8 9">
    <name type="scientific">Hymenobacter jejuensis</name>
    <dbReference type="NCBI Taxonomy" id="2502781"/>
    <lineage>
        <taxon>Bacteria</taxon>
        <taxon>Pseudomonadati</taxon>
        <taxon>Bacteroidota</taxon>
        <taxon>Cytophagia</taxon>
        <taxon>Cytophagales</taxon>
        <taxon>Hymenobacteraceae</taxon>
        <taxon>Hymenobacter</taxon>
    </lineage>
</organism>
<dbReference type="GO" id="GO:0006508">
    <property type="term" value="P:proteolysis"/>
    <property type="evidence" value="ECO:0007669"/>
    <property type="project" value="UniProtKB-KW"/>
</dbReference>
<dbReference type="PROSITE" id="PS51892">
    <property type="entry name" value="SUBTILASE"/>
    <property type="match status" value="1"/>
</dbReference>
<dbReference type="PRINTS" id="PR00723">
    <property type="entry name" value="SUBTILISIN"/>
</dbReference>
<sequence>MKPLLRLGLVLVSLFLFHFQPLMAQTRPVAPGTSLQLGTLVFKLRPELREAASPDAVAVPALQKALQQLHATNLQQKFPRSLAPDPEKPGAVDLRLVYQIRFSTDVAPEKACRSLLQTGAVEYAEPLYTREPLTQPNDPLADSTRADGQYYLKNIQAYRAWDVTKGDTSIVIGITDTGTRYTHEDLKDQYKRNYADPVDGLDNDRDGYVDNFRGWDLADNDNDAFRQLGNAHGVQVTGCAVGRADNGVGLAGVGYACKFLPLKIYPTNSTGYFAGYEAIVYAADHGCQVINMSWGGAEGKSRFEQDVINYAAINRDAVLVAAAGNTKGDFDYYPASYDHVLSVAQLTATDAITDYTTYSYHVALAAPGLNILSTNGYNDADYALLFGGSSFSAPMVAGAAGLVRARFPQYNSQQVAAQLRQSADDIYAIAANTAYRDKLGKGRLNVHRAVALTDLRAVQITASTFAPSRLVQPPGDSLRLGIEIQNLLQPVDNLTITLTSLSPYLTVPQGTYSAGSLPTLGRATNASKPFRLTVAGPVPLNTKATLRYHITAANGFQDDQYVSVTLNPGYAVLDANELLLTLTSRGNVGYDGLGATWGESVAYQKSGALLYEGGLLVATSPTRVSDRLRNDRKSSDEDFYQLGQLTVQQPGARADQEAFGVFQDSLPALTKQRTVGVKVRQHAYAWSAAPNRDYVIVEYKLRNVTADTLRPLYAGLYMDWDMLPEPNRNAAAWDSVRAMGYAYDKGSPNFYAGVKLLQGGPATCYSLDNRAPAGSPVYLADGFSAAEKFVALSNGTRQRTADPTNGTDVSQVVGATLRALAPGDSATVAFAVLGANTLAQLQAAATAAQAKYNAVLPTRTATLAASWQVFPNPTTGQLRVELPSGFMSSDLLLLNSLGQVVQTDKVRAPNVTLDLRRYPAGVYVLQIRGPHTVLSRRIVLNHK</sequence>
<dbReference type="RefSeq" id="WP_139514134.1">
    <property type="nucleotide sequence ID" value="NZ_CP040896.1"/>
</dbReference>
<dbReference type="Gene3D" id="3.40.50.200">
    <property type="entry name" value="Peptidase S8/S53 domain"/>
    <property type="match status" value="1"/>
</dbReference>
<name>A0A5B7ZW55_9BACT</name>
<feature type="domain" description="Peptidase S8/S53" evidence="6">
    <location>
        <begin position="169"/>
        <end position="426"/>
    </location>
</feature>
<evidence type="ECO:0000313" key="8">
    <source>
        <dbReference type="EMBL" id="QDA59059.1"/>
    </source>
</evidence>
<proteinExistence type="inferred from homology"/>
<keyword evidence="4 5" id="KW-0720">Serine protease</keyword>
<feature type="active site" description="Charge relay system" evidence="5">
    <location>
        <position position="390"/>
    </location>
</feature>
<feature type="domain" description="Secretion system C-terminal sorting" evidence="7">
    <location>
        <begin position="869"/>
        <end position="938"/>
    </location>
</feature>
<protein>
    <submittedName>
        <fullName evidence="8">T9SS type A sorting domain-containing protein</fullName>
    </submittedName>
</protein>
<dbReference type="GO" id="GO:0004252">
    <property type="term" value="F:serine-type endopeptidase activity"/>
    <property type="evidence" value="ECO:0007669"/>
    <property type="project" value="UniProtKB-UniRule"/>
</dbReference>
<evidence type="ECO:0000256" key="4">
    <source>
        <dbReference type="ARBA" id="ARBA00022825"/>
    </source>
</evidence>
<evidence type="ECO:0000256" key="5">
    <source>
        <dbReference type="PROSITE-ProRule" id="PRU01240"/>
    </source>
</evidence>
<reference evidence="8 9" key="1">
    <citation type="submission" date="2019-06" db="EMBL/GenBank/DDBJ databases">
        <authorList>
            <person name="Srinivasan S."/>
        </authorList>
    </citation>
    <scope>NUCLEOTIDE SEQUENCE [LARGE SCALE GENOMIC DNA]</scope>
    <source>
        <strain evidence="8 9">17J68-5</strain>
    </source>
</reference>
<dbReference type="InterPro" id="IPR015500">
    <property type="entry name" value="Peptidase_S8_subtilisin-rel"/>
</dbReference>
<dbReference type="InterPro" id="IPR026444">
    <property type="entry name" value="Secre_tail"/>
</dbReference>
<keyword evidence="2 5" id="KW-0645">Protease</keyword>
<dbReference type="Proteomes" id="UP000305398">
    <property type="component" value="Chromosome"/>
</dbReference>
<keyword evidence="9" id="KW-1185">Reference proteome</keyword>
<dbReference type="InterPro" id="IPR036852">
    <property type="entry name" value="Peptidase_S8/S53_dom_sf"/>
</dbReference>
<dbReference type="Pfam" id="PF00082">
    <property type="entry name" value="Peptidase_S8"/>
    <property type="match status" value="1"/>
</dbReference>
<dbReference type="PANTHER" id="PTHR43806:SF11">
    <property type="entry name" value="CEREVISIN-RELATED"/>
    <property type="match status" value="1"/>
</dbReference>
<dbReference type="InterPro" id="IPR050131">
    <property type="entry name" value="Peptidase_S8_subtilisin-like"/>
</dbReference>
<dbReference type="Pfam" id="PF18962">
    <property type="entry name" value="Por_Secre_tail"/>
    <property type="match status" value="1"/>
</dbReference>
<dbReference type="NCBIfam" id="TIGR04183">
    <property type="entry name" value="Por_Secre_tail"/>
    <property type="match status" value="1"/>
</dbReference>
<evidence type="ECO:0000256" key="1">
    <source>
        <dbReference type="ARBA" id="ARBA00011073"/>
    </source>
</evidence>
<comment type="similarity">
    <text evidence="1 5">Belongs to the peptidase S8 family.</text>
</comment>
<dbReference type="KEGG" id="hyj:FHG12_02585"/>
<dbReference type="SUPFAM" id="SSF52743">
    <property type="entry name" value="Subtilisin-like"/>
    <property type="match status" value="1"/>
</dbReference>
<keyword evidence="3 5" id="KW-0378">Hydrolase</keyword>
<evidence type="ECO:0000256" key="3">
    <source>
        <dbReference type="ARBA" id="ARBA00022801"/>
    </source>
</evidence>